<dbReference type="SMART" id="SM00100">
    <property type="entry name" value="cNMP"/>
    <property type="match status" value="1"/>
</dbReference>
<dbReference type="Proteomes" id="UP000611723">
    <property type="component" value="Unassembled WGS sequence"/>
</dbReference>
<dbReference type="Gene3D" id="1.10.10.10">
    <property type="entry name" value="Winged helix-like DNA-binding domain superfamily/Winged helix DNA-binding domain"/>
    <property type="match status" value="1"/>
</dbReference>
<protein>
    <submittedName>
        <fullName evidence="6">Crp/Fnr family transcriptional regulator</fullName>
    </submittedName>
</protein>
<dbReference type="InterPro" id="IPR050397">
    <property type="entry name" value="Env_Response_Regulators"/>
</dbReference>
<organism evidence="6 7">
    <name type="scientific">Marivirga aurantiaca</name>
    <dbReference type="NCBI Taxonomy" id="2802615"/>
    <lineage>
        <taxon>Bacteria</taxon>
        <taxon>Pseudomonadati</taxon>
        <taxon>Bacteroidota</taxon>
        <taxon>Cytophagia</taxon>
        <taxon>Cytophagales</taxon>
        <taxon>Marivirgaceae</taxon>
        <taxon>Marivirga</taxon>
    </lineage>
</organism>
<dbReference type="InterPro" id="IPR014710">
    <property type="entry name" value="RmlC-like_jellyroll"/>
</dbReference>
<name>A0A934WWN0_9BACT</name>
<feature type="domain" description="Cyclic nucleotide-binding" evidence="4">
    <location>
        <begin position="31"/>
        <end position="130"/>
    </location>
</feature>
<sequence length="233" mass="26517">MRTNPFSSLNQRETSFSSFINNEKSVLPFAEMHDYVEKKFFRKGQILFNPGVIARGLFFIKSGKLKISRYGSNAKEQIIKILSEGDVLGHQALLFKKKFSDYAEVIEDAEIFYMDARDFEFLCSKNPEIMAHFVKLLCSDLERIEERLVSLAYEPVRGRLASLLLELEVIYRNGSVAIINLSRSNLAKLAGTAKETAIRLLTEFKAEGLISSEGQDLIIKNPKGLKRIAKLYH</sequence>
<keyword evidence="3" id="KW-0804">Transcription</keyword>
<dbReference type="AlphaFoldDB" id="A0A934WWN0"/>
<evidence type="ECO:0000313" key="7">
    <source>
        <dbReference type="Proteomes" id="UP000611723"/>
    </source>
</evidence>
<comment type="caution">
    <text evidence="6">The sequence shown here is derived from an EMBL/GenBank/DDBJ whole genome shotgun (WGS) entry which is preliminary data.</text>
</comment>
<dbReference type="PANTHER" id="PTHR24567">
    <property type="entry name" value="CRP FAMILY TRANSCRIPTIONAL REGULATORY PROTEIN"/>
    <property type="match status" value="1"/>
</dbReference>
<evidence type="ECO:0000259" key="4">
    <source>
        <dbReference type="PROSITE" id="PS50042"/>
    </source>
</evidence>
<dbReference type="PANTHER" id="PTHR24567:SF74">
    <property type="entry name" value="HTH-TYPE TRANSCRIPTIONAL REGULATOR ARCR"/>
    <property type="match status" value="1"/>
</dbReference>
<dbReference type="Gene3D" id="2.60.120.10">
    <property type="entry name" value="Jelly Rolls"/>
    <property type="match status" value="1"/>
</dbReference>
<dbReference type="PROSITE" id="PS51063">
    <property type="entry name" value="HTH_CRP_2"/>
    <property type="match status" value="1"/>
</dbReference>
<dbReference type="GO" id="GO:0003700">
    <property type="term" value="F:DNA-binding transcription factor activity"/>
    <property type="evidence" value="ECO:0007669"/>
    <property type="project" value="TreeGrafter"/>
</dbReference>
<keyword evidence="2" id="KW-0238">DNA-binding</keyword>
<dbReference type="GO" id="GO:0005829">
    <property type="term" value="C:cytosol"/>
    <property type="evidence" value="ECO:0007669"/>
    <property type="project" value="TreeGrafter"/>
</dbReference>
<evidence type="ECO:0000259" key="5">
    <source>
        <dbReference type="PROSITE" id="PS51063"/>
    </source>
</evidence>
<dbReference type="PROSITE" id="PS50042">
    <property type="entry name" value="CNMP_BINDING_3"/>
    <property type="match status" value="1"/>
</dbReference>
<evidence type="ECO:0000313" key="6">
    <source>
        <dbReference type="EMBL" id="MBK6264458.1"/>
    </source>
</evidence>
<dbReference type="InterPro" id="IPR018490">
    <property type="entry name" value="cNMP-bd_dom_sf"/>
</dbReference>
<dbReference type="InterPro" id="IPR012318">
    <property type="entry name" value="HTH_CRP"/>
</dbReference>
<dbReference type="RefSeq" id="WP_201430119.1">
    <property type="nucleotide sequence ID" value="NZ_JAEQBW010000001.1"/>
</dbReference>
<proteinExistence type="predicted"/>
<dbReference type="CDD" id="cd00038">
    <property type="entry name" value="CAP_ED"/>
    <property type="match status" value="1"/>
</dbReference>
<evidence type="ECO:0000256" key="1">
    <source>
        <dbReference type="ARBA" id="ARBA00023015"/>
    </source>
</evidence>
<dbReference type="SUPFAM" id="SSF46785">
    <property type="entry name" value="Winged helix' DNA-binding domain"/>
    <property type="match status" value="1"/>
</dbReference>
<gene>
    <name evidence="6" type="ORF">JKA74_05365</name>
</gene>
<dbReference type="InterPro" id="IPR000595">
    <property type="entry name" value="cNMP-bd_dom"/>
</dbReference>
<dbReference type="GO" id="GO:0003677">
    <property type="term" value="F:DNA binding"/>
    <property type="evidence" value="ECO:0007669"/>
    <property type="project" value="UniProtKB-KW"/>
</dbReference>
<dbReference type="InterPro" id="IPR036390">
    <property type="entry name" value="WH_DNA-bd_sf"/>
</dbReference>
<dbReference type="Pfam" id="PF13545">
    <property type="entry name" value="HTH_Crp_2"/>
    <property type="match status" value="1"/>
</dbReference>
<evidence type="ECO:0000256" key="3">
    <source>
        <dbReference type="ARBA" id="ARBA00023163"/>
    </source>
</evidence>
<reference evidence="6" key="1">
    <citation type="submission" date="2021-01" db="EMBL/GenBank/DDBJ databases">
        <title>Marivirga aurantiaca sp. nov., isolated from intertidal surface sediments.</title>
        <authorList>
            <person name="Zhang M."/>
        </authorList>
    </citation>
    <scope>NUCLEOTIDE SEQUENCE</scope>
    <source>
        <strain evidence="6">S37H4</strain>
    </source>
</reference>
<dbReference type="EMBL" id="JAEQBW010000001">
    <property type="protein sequence ID" value="MBK6264458.1"/>
    <property type="molecule type" value="Genomic_DNA"/>
</dbReference>
<dbReference type="SMART" id="SM00419">
    <property type="entry name" value="HTH_CRP"/>
    <property type="match status" value="1"/>
</dbReference>
<keyword evidence="7" id="KW-1185">Reference proteome</keyword>
<dbReference type="InterPro" id="IPR036388">
    <property type="entry name" value="WH-like_DNA-bd_sf"/>
</dbReference>
<evidence type="ECO:0000256" key="2">
    <source>
        <dbReference type="ARBA" id="ARBA00023125"/>
    </source>
</evidence>
<keyword evidence="1" id="KW-0805">Transcription regulation</keyword>
<dbReference type="Pfam" id="PF00027">
    <property type="entry name" value="cNMP_binding"/>
    <property type="match status" value="1"/>
</dbReference>
<accession>A0A934WWN0</accession>
<feature type="domain" description="HTH crp-type" evidence="5">
    <location>
        <begin position="154"/>
        <end position="223"/>
    </location>
</feature>
<dbReference type="SUPFAM" id="SSF51206">
    <property type="entry name" value="cAMP-binding domain-like"/>
    <property type="match status" value="1"/>
</dbReference>